<keyword evidence="5" id="KW-1185">Reference proteome</keyword>
<dbReference type="Proteomes" id="UP000318571">
    <property type="component" value="Chromosome 6"/>
</dbReference>
<evidence type="ECO:0000313" key="5">
    <source>
        <dbReference type="Proteomes" id="UP000318571"/>
    </source>
</evidence>
<evidence type="ECO:0000256" key="3">
    <source>
        <dbReference type="ARBA" id="ARBA00022746"/>
    </source>
</evidence>
<proteinExistence type="predicted"/>
<dbReference type="STRING" id="6832.A0A553PNS4"/>
<dbReference type="InterPro" id="IPR008949">
    <property type="entry name" value="Isoprenoid_synthase_dom_sf"/>
</dbReference>
<dbReference type="EMBL" id="VCGU01000002">
    <property type="protein sequence ID" value="TRY79334.1"/>
    <property type="molecule type" value="Genomic_DNA"/>
</dbReference>
<dbReference type="EC" id="2.5.1.32" evidence="2"/>
<organism evidence="4 5">
    <name type="scientific">Tigriopus californicus</name>
    <name type="common">Marine copepod</name>
    <dbReference type="NCBI Taxonomy" id="6832"/>
    <lineage>
        <taxon>Eukaryota</taxon>
        <taxon>Metazoa</taxon>
        <taxon>Ecdysozoa</taxon>
        <taxon>Arthropoda</taxon>
        <taxon>Crustacea</taxon>
        <taxon>Multicrustacea</taxon>
        <taxon>Hexanauplia</taxon>
        <taxon>Copepoda</taxon>
        <taxon>Harpacticoida</taxon>
        <taxon>Harpacticidae</taxon>
        <taxon>Tigriopus</taxon>
    </lineage>
</organism>
<comment type="caution">
    <text evidence="4">The sequence shown here is derived from an EMBL/GenBank/DDBJ whole genome shotgun (WGS) entry which is preliminary data.</text>
</comment>
<dbReference type="Pfam" id="PF00494">
    <property type="entry name" value="SQS_PSY"/>
    <property type="match status" value="1"/>
</dbReference>
<comment type="catalytic activity">
    <reaction evidence="1">
        <text>2 (2E,6E,10E)-geranylgeranyl diphosphate = 15-cis-phytoene + 2 diphosphate</text>
        <dbReference type="Rhea" id="RHEA:34475"/>
        <dbReference type="ChEBI" id="CHEBI:27787"/>
        <dbReference type="ChEBI" id="CHEBI:33019"/>
        <dbReference type="ChEBI" id="CHEBI:58756"/>
        <dbReference type="EC" id="2.5.1.32"/>
    </reaction>
</comment>
<keyword evidence="3" id="KW-0125">Carotenoid biosynthesis</keyword>
<evidence type="ECO:0000256" key="1">
    <source>
        <dbReference type="ARBA" id="ARBA00001805"/>
    </source>
</evidence>
<dbReference type="PANTHER" id="PTHR31480">
    <property type="entry name" value="BIFUNCTIONAL LYCOPENE CYCLASE/PHYTOENE SYNTHASE"/>
    <property type="match status" value="1"/>
</dbReference>
<dbReference type="InterPro" id="IPR002060">
    <property type="entry name" value="Squ/phyt_synthse"/>
</dbReference>
<dbReference type="SUPFAM" id="SSF48576">
    <property type="entry name" value="Terpenoid synthases"/>
    <property type="match status" value="1"/>
</dbReference>
<sequence length="313" mass="35537">MAFKFLRPQVGLWHQGRRMYASDRPKQSSMSYCVNLVKTRDYENYLASLLLPSVLHQPAFAIRAFNAEVASVKDSVSDRTIGLMRMQFWKDTLEEICEGSKSPPAHPVAQELHRAFAKHHFSKDLLLNLISSRERFLSNNPFQSLDEVDSYARDAFSSINFVLLTCLNSDKSPSSQTGHARHALNQLGMAQGVSTLLRAVPYHAQLRQVLLPTDLMMNQGVSVESVVRKGDSEGLRLVIEATAARAQEHLDNSRFRMKYLSKDEKCLLLPAVATDAYLAALHKAECNVFHDKLKVKNSWLPIQLYWHRFKGSY</sequence>
<gene>
    <name evidence="4" type="ORF">TCAL_06601</name>
</gene>
<protein>
    <recommendedName>
        <fullName evidence="2">15-cis-phytoene synthase</fullName>
        <ecNumber evidence="2">2.5.1.32</ecNumber>
    </recommendedName>
</protein>
<evidence type="ECO:0000313" key="4">
    <source>
        <dbReference type="EMBL" id="TRY79334.1"/>
    </source>
</evidence>
<dbReference type="GO" id="GO:0016117">
    <property type="term" value="P:carotenoid biosynthetic process"/>
    <property type="evidence" value="ECO:0007669"/>
    <property type="project" value="UniProtKB-KW"/>
</dbReference>
<reference evidence="4 5" key="1">
    <citation type="journal article" date="2018" name="Nat. Ecol. Evol.">
        <title>Genomic signatures of mitonuclear coevolution across populations of Tigriopus californicus.</title>
        <authorList>
            <person name="Barreto F.S."/>
            <person name="Watson E.T."/>
            <person name="Lima T.G."/>
            <person name="Willett C.S."/>
            <person name="Edmands S."/>
            <person name="Li W."/>
            <person name="Burton R.S."/>
        </authorList>
    </citation>
    <scope>NUCLEOTIDE SEQUENCE [LARGE SCALE GENOMIC DNA]</scope>
    <source>
        <strain evidence="4 5">San Diego</strain>
    </source>
</reference>
<evidence type="ECO:0000256" key="2">
    <source>
        <dbReference type="ARBA" id="ARBA00012396"/>
    </source>
</evidence>
<accession>A0A553PNS4</accession>
<dbReference type="OMA" id="MINAREQ"/>
<name>A0A553PNS4_TIGCA</name>
<dbReference type="OrthoDB" id="270318at2759"/>
<dbReference type="Gene3D" id="1.10.600.10">
    <property type="entry name" value="Farnesyl Diphosphate Synthase"/>
    <property type="match status" value="1"/>
</dbReference>
<dbReference type="AlphaFoldDB" id="A0A553PNS4"/>